<evidence type="ECO:0000259" key="4">
    <source>
        <dbReference type="Pfam" id="PF01872"/>
    </source>
</evidence>
<organism evidence="5 6">
    <name type="scientific">Ammonicoccus fulvus</name>
    <dbReference type="NCBI Taxonomy" id="3138240"/>
    <lineage>
        <taxon>Bacteria</taxon>
        <taxon>Bacillati</taxon>
        <taxon>Actinomycetota</taxon>
        <taxon>Actinomycetes</taxon>
        <taxon>Propionibacteriales</taxon>
        <taxon>Propionibacteriaceae</taxon>
        <taxon>Ammonicoccus</taxon>
    </lineage>
</organism>
<reference evidence="5 6" key="1">
    <citation type="submission" date="2024-04" db="EMBL/GenBank/DDBJ databases">
        <title>Isolation of an actinomycete strain from pig manure.</title>
        <authorList>
            <person name="Gong T."/>
            <person name="Yu Z."/>
            <person name="An M."/>
            <person name="Wei C."/>
            <person name="Yang W."/>
            <person name="Liu L."/>
        </authorList>
    </citation>
    <scope>NUCLEOTIDE SEQUENCE [LARGE SCALE GENOMIC DNA]</scope>
    <source>
        <strain evidence="5 6">ZF39</strain>
    </source>
</reference>
<protein>
    <submittedName>
        <fullName evidence="5">Dihydrofolate reductase family protein</fullName>
    </submittedName>
</protein>
<dbReference type="InterPro" id="IPR024072">
    <property type="entry name" value="DHFR-like_dom_sf"/>
</dbReference>
<dbReference type="Pfam" id="PF01872">
    <property type="entry name" value="RibD_C"/>
    <property type="match status" value="1"/>
</dbReference>
<evidence type="ECO:0000256" key="2">
    <source>
        <dbReference type="ARBA" id="ARBA00022857"/>
    </source>
</evidence>
<dbReference type="SUPFAM" id="SSF53597">
    <property type="entry name" value="Dihydrofolate reductase-like"/>
    <property type="match status" value="1"/>
</dbReference>
<keyword evidence="3" id="KW-0560">Oxidoreductase</keyword>
<feature type="domain" description="Bacterial bifunctional deaminase-reductase C-terminal" evidence="4">
    <location>
        <begin position="34"/>
        <end position="205"/>
    </location>
</feature>
<evidence type="ECO:0000256" key="1">
    <source>
        <dbReference type="ARBA" id="ARBA00005104"/>
    </source>
</evidence>
<dbReference type="PANTHER" id="PTHR38011:SF7">
    <property type="entry name" value="2,5-DIAMINO-6-RIBOSYLAMINO-4(3H)-PYRIMIDINONE 5'-PHOSPHATE REDUCTASE"/>
    <property type="match status" value="1"/>
</dbReference>
<keyword evidence="2" id="KW-0521">NADP</keyword>
<dbReference type="Gene3D" id="3.40.430.10">
    <property type="entry name" value="Dihydrofolate Reductase, subunit A"/>
    <property type="match status" value="1"/>
</dbReference>
<accession>A0ABZ3FUG5</accession>
<dbReference type="RefSeq" id="WP_425309830.1">
    <property type="nucleotide sequence ID" value="NZ_CP154795.1"/>
</dbReference>
<dbReference type="InterPro" id="IPR050765">
    <property type="entry name" value="Riboflavin_Biosynth_HTPR"/>
</dbReference>
<proteinExistence type="predicted"/>
<evidence type="ECO:0000313" key="5">
    <source>
        <dbReference type="EMBL" id="XAN08374.1"/>
    </source>
</evidence>
<dbReference type="Proteomes" id="UP001442841">
    <property type="component" value="Chromosome"/>
</dbReference>
<name>A0ABZ3FUG5_9ACTN</name>
<dbReference type="EMBL" id="CP154795">
    <property type="protein sequence ID" value="XAN08374.1"/>
    <property type="molecule type" value="Genomic_DNA"/>
</dbReference>
<comment type="pathway">
    <text evidence="1">Cofactor biosynthesis; riboflavin biosynthesis.</text>
</comment>
<keyword evidence="6" id="KW-1185">Reference proteome</keyword>
<evidence type="ECO:0000256" key="3">
    <source>
        <dbReference type="ARBA" id="ARBA00023002"/>
    </source>
</evidence>
<evidence type="ECO:0000313" key="6">
    <source>
        <dbReference type="Proteomes" id="UP001442841"/>
    </source>
</evidence>
<sequence>MSDLVFRRLIGPDSLPEALAEADLPRAYAWPATPTVRVNFLASLDGSVVGADGLSGSLGNEADHAVFFALRRSCDAIVVGAGTARAEGYGPPPAGALLILVSRSGRIPEQLAGHPSVILATGEAGARRARAGVPMGAERIWTFGEDEVRAGAVRDRLVGEGRTRILHEGGPRLLADWLAAGCVDEFCLTRVPRLLGGGRGLLPEPVGDLRLRPELLLETGGTLLGRWILLRQD</sequence>
<gene>
    <name evidence="5" type="ORF">AADG42_14045</name>
</gene>
<dbReference type="PANTHER" id="PTHR38011">
    <property type="entry name" value="DIHYDROFOLATE REDUCTASE FAMILY PROTEIN (AFU_ORTHOLOGUE AFUA_8G06820)"/>
    <property type="match status" value="1"/>
</dbReference>
<dbReference type="InterPro" id="IPR002734">
    <property type="entry name" value="RibDG_C"/>
</dbReference>